<keyword evidence="7 9" id="KW-1133">Transmembrane helix</keyword>
<dbReference type="PROSITE" id="PS50893">
    <property type="entry name" value="ABC_TRANSPORTER_2"/>
    <property type="match status" value="1"/>
</dbReference>
<protein>
    <submittedName>
        <fullName evidence="12">Glutamine ABC transporter ATP-binding protein</fullName>
    </submittedName>
</protein>
<evidence type="ECO:0000256" key="1">
    <source>
        <dbReference type="ARBA" id="ARBA00004651"/>
    </source>
</evidence>
<dbReference type="InterPro" id="IPR036640">
    <property type="entry name" value="ABC1_TM_sf"/>
</dbReference>
<evidence type="ECO:0000256" key="9">
    <source>
        <dbReference type="SAM" id="Phobius"/>
    </source>
</evidence>
<dbReference type="KEGG" id="aht:ANTHELSMS3_04688"/>
<organism evidence="12 13">
    <name type="scientific">Antarctobacter heliothermus</name>
    <dbReference type="NCBI Taxonomy" id="74033"/>
    <lineage>
        <taxon>Bacteria</taxon>
        <taxon>Pseudomonadati</taxon>
        <taxon>Pseudomonadota</taxon>
        <taxon>Alphaproteobacteria</taxon>
        <taxon>Rhodobacterales</taxon>
        <taxon>Roseobacteraceae</taxon>
        <taxon>Antarctobacter</taxon>
    </lineage>
</organism>
<dbReference type="SUPFAM" id="SSF90123">
    <property type="entry name" value="ABC transporter transmembrane region"/>
    <property type="match status" value="1"/>
</dbReference>
<keyword evidence="5" id="KW-0547">Nucleotide-binding</keyword>
<evidence type="ECO:0000256" key="8">
    <source>
        <dbReference type="ARBA" id="ARBA00023136"/>
    </source>
</evidence>
<evidence type="ECO:0000313" key="12">
    <source>
        <dbReference type="EMBL" id="ASP23586.1"/>
    </source>
</evidence>
<dbReference type="Gene3D" id="1.20.1560.10">
    <property type="entry name" value="ABC transporter type 1, transmembrane domain"/>
    <property type="match status" value="1"/>
</dbReference>
<evidence type="ECO:0000313" key="13">
    <source>
        <dbReference type="Proteomes" id="UP000203589"/>
    </source>
</evidence>
<reference evidence="12 13" key="1">
    <citation type="submission" date="2017-07" db="EMBL/GenBank/DDBJ databases">
        <title>Genome Sequence of Antarctobacter heliothermus Strain SMS3 Isolated from a culture of the Diatom Skeletonema marinoi.</title>
        <authorList>
            <person name="Topel M."/>
            <person name="Pinder M.I.M."/>
            <person name="Johansson O.N."/>
            <person name="Kourtchenko O."/>
            <person name="Godhe A."/>
            <person name="Clarke A.K."/>
        </authorList>
    </citation>
    <scope>NUCLEOTIDE SEQUENCE [LARGE SCALE GENOMIC DNA]</scope>
    <source>
        <strain evidence="12 13">SMS3</strain>
        <plasmid evidence="13">Plasmid psms3-2</plasmid>
    </source>
</reference>
<dbReference type="InterPro" id="IPR003439">
    <property type="entry name" value="ABC_transporter-like_ATP-bd"/>
</dbReference>
<feature type="transmembrane region" description="Helical" evidence="9">
    <location>
        <begin position="157"/>
        <end position="177"/>
    </location>
</feature>
<keyword evidence="2" id="KW-0813">Transport</keyword>
<keyword evidence="12" id="KW-0614">Plasmid</keyword>
<evidence type="ECO:0000256" key="3">
    <source>
        <dbReference type="ARBA" id="ARBA00022475"/>
    </source>
</evidence>
<name>A0A222EBL6_9RHOB</name>
<dbReference type="GO" id="GO:0140359">
    <property type="term" value="F:ABC-type transporter activity"/>
    <property type="evidence" value="ECO:0007669"/>
    <property type="project" value="InterPro"/>
</dbReference>
<dbReference type="SUPFAM" id="SSF52540">
    <property type="entry name" value="P-loop containing nucleoside triphosphate hydrolases"/>
    <property type="match status" value="1"/>
</dbReference>
<accession>A0A222EBL6</accession>
<dbReference type="PROSITE" id="PS00211">
    <property type="entry name" value="ABC_TRANSPORTER_1"/>
    <property type="match status" value="1"/>
</dbReference>
<dbReference type="InterPro" id="IPR039421">
    <property type="entry name" value="Type_1_exporter"/>
</dbReference>
<dbReference type="GO" id="GO:0005886">
    <property type="term" value="C:plasma membrane"/>
    <property type="evidence" value="ECO:0007669"/>
    <property type="project" value="UniProtKB-SubCell"/>
</dbReference>
<dbReference type="InterPro" id="IPR011527">
    <property type="entry name" value="ABC1_TM_dom"/>
</dbReference>
<feature type="transmembrane region" description="Helical" evidence="9">
    <location>
        <begin position="268"/>
        <end position="291"/>
    </location>
</feature>
<dbReference type="OrthoDB" id="5288711at2"/>
<evidence type="ECO:0000256" key="7">
    <source>
        <dbReference type="ARBA" id="ARBA00022989"/>
    </source>
</evidence>
<keyword evidence="13" id="KW-1185">Reference proteome</keyword>
<dbReference type="GO" id="GO:0016887">
    <property type="term" value="F:ATP hydrolysis activity"/>
    <property type="evidence" value="ECO:0007669"/>
    <property type="project" value="InterPro"/>
</dbReference>
<sequence>MVDMKTLRLVWGFLDQNERKNFFIVVAVVCVAGIAAVSMVLSIVPFLSVLANPGKIHESKFLKYAYDYGGFEGEYNFLMALGISSICVIILSNIMQLLKVYVIGRFSAMRSYSLSSRLLTRYLQQPYVFFLDQHTGELGKQLLSECQQVVDQAIKPAIEGFAAIVTSTMIVIVLLYMEPIISISAFLSIGAAYGVIIFFTRKISRRWGKVRVEANAQRYRLVTEAMAGIKVIKVLGRERFYMNLYSDPAQKMAKSQLIISVASQSPQYAIHAIMFSGIIVLCLALLVRAGLDGHESLAEIIPTIGLLAFSGQRILPELSTLFRSITLLSYGRSAVESIHEDYAQTKVISPVPCQFVEPRGLKSFFSFDSVTFVYPNADKPNLLGVSFSIQKGERIGVVGSTGSGKSTLANIVLGLIEPSQGDVIIDGVVLKHEDFRSWRGSVGYVPQDIFLTDLTVRENIAFGLPMDQIDEKLVIESAKIARIHDFILDELECGYDTVVGERGIRLSGGQRQRIGIARALYSQADLILFDEATSALDNATEKEVMQSIEALPGDKTLIMIAHRLSTLRNCDRIMVLRHGELIAFDSWENLERDCPEFLAMSSSANAA</sequence>
<dbReference type="RefSeq" id="WP_094037655.1">
    <property type="nucleotide sequence ID" value="NZ_CP022542.1"/>
</dbReference>
<feature type="transmembrane region" description="Helical" evidence="9">
    <location>
        <begin position="77"/>
        <end position="102"/>
    </location>
</feature>
<keyword evidence="6 12" id="KW-0067">ATP-binding</keyword>
<keyword evidence="4 9" id="KW-0812">Transmembrane</keyword>
<geneLocation type="plasmid" evidence="13">
    <name>psms3-2</name>
</geneLocation>
<evidence type="ECO:0000256" key="2">
    <source>
        <dbReference type="ARBA" id="ARBA00022448"/>
    </source>
</evidence>
<feature type="domain" description="ABC transporter" evidence="10">
    <location>
        <begin position="365"/>
        <end position="603"/>
    </location>
</feature>
<evidence type="ECO:0000256" key="6">
    <source>
        <dbReference type="ARBA" id="ARBA00022840"/>
    </source>
</evidence>
<feature type="domain" description="ABC transmembrane type-1" evidence="11">
    <location>
        <begin position="61"/>
        <end position="290"/>
    </location>
</feature>
<keyword evidence="3" id="KW-1003">Cell membrane</keyword>
<dbReference type="GO" id="GO:0034040">
    <property type="term" value="F:ATPase-coupled lipid transmembrane transporter activity"/>
    <property type="evidence" value="ECO:0007669"/>
    <property type="project" value="TreeGrafter"/>
</dbReference>
<dbReference type="InterPro" id="IPR017871">
    <property type="entry name" value="ABC_transporter-like_CS"/>
</dbReference>
<dbReference type="Proteomes" id="UP000203589">
    <property type="component" value="Plasmid pSMS3-2"/>
</dbReference>
<evidence type="ECO:0000259" key="10">
    <source>
        <dbReference type="PROSITE" id="PS50893"/>
    </source>
</evidence>
<evidence type="ECO:0000256" key="4">
    <source>
        <dbReference type="ARBA" id="ARBA00022692"/>
    </source>
</evidence>
<dbReference type="FunFam" id="3.40.50.300:FF:000299">
    <property type="entry name" value="ABC transporter ATP-binding protein/permease"/>
    <property type="match status" value="1"/>
</dbReference>
<dbReference type="PANTHER" id="PTHR24221">
    <property type="entry name" value="ATP-BINDING CASSETTE SUB-FAMILY B"/>
    <property type="match status" value="1"/>
</dbReference>
<dbReference type="Pfam" id="PF00005">
    <property type="entry name" value="ABC_tran"/>
    <property type="match status" value="1"/>
</dbReference>
<dbReference type="SMART" id="SM00382">
    <property type="entry name" value="AAA"/>
    <property type="match status" value="1"/>
</dbReference>
<gene>
    <name evidence="12" type="ORF">ANTHELSMS3_04688</name>
</gene>
<dbReference type="PROSITE" id="PS50929">
    <property type="entry name" value="ABC_TM1F"/>
    <property type="match status" value="1"/>
</dbReference>
<dbReference type="AlphaFoldDB" id="A0A222EBL6"/>
<dbReference type="PANTHER" id="PTHR24221:SF654">
    <property type="entry name" value="ATP-BINDING CASSETTE SUB-FAMILY B MEMBER 6"/>
    <property type="match status" value="1"/>
</dbReference>
<evidence type="ECO:0000259" key="11">
    <source>
        <dbReference type="PROSITE" id="PS50929"/>
    </source>
</evidence>
<dbReference type="GO" id="GO:0005524">
    <property type="term" value="F:ATP binding"/>
    <property type="evidence" value="ECO:0007669"/>
    <property type="project" value="UniProtKB-KW"/>
</dbReference>
<feature type="transmembrane region" description="Helical" evidence="9">
    <location>
        <begin position="21"/>
        <end position="44"/>
    </location>
</feature>
<dbReference type="InterPro" id="IPR003593">
    <property type="entry name" value="AAA+_ATPase"/>
</dbReference>
<proteinExistence type="predicted"/>
<dbReference type="Pfam" id="PF00664">
    <property type="entry name" value="ABC_membrane"/>
    <property type="match status" value="1"/>
</dbReference>
<keyword evidence="8 9" id="KW-0472">Membrane</keyword>
<comment type="subcellular location">
    <subcellularLocation>
        <location evidence="1">Cell membrane</location>
        <topology evidence="1">Multi-pass membrane protein</topology>
    </subcellularLocation>
</comment>
<dbReference type="InterPro" id="IPR027417">
    <property type="entry name" value="P-loop_NTPase"/>
</dbReference>
<dbReference type="Gene3D" id="3.40.50.300">
    <property type="entry name" value="P-loop containing nucleotide triphosphate hydrolases"/>
    <property type="match status" value="1"/>
</dbReference>
<feature type="transmembrane region" description="Helical" evidence="9">
    <location>
        <begin position="183"/>
        <end position="201"/>
    </location>
</feature>
<dbReference type="EMBL" id="CP022542">
    <property type="protein sequence ID" value="ASP23586.1"/>
    <property type="molecule type" value="Genomic_DNA"/>
</dbReference>
<evidence type="ECO:0000256" key="5">
    <source>
        <dbReference type="ARBA" id="ARBA00022741"/>
    </source>
</evidence>